<gene>
    <name evidence="17" type="ORF">US11_C0003G0060</name>
</gene>
<evidence type="ECO:0000313" key="18">
    <source>
        <dbReference type="Proteomes" id="UP000034344"/>
    </source>
</evidence>
<comment type="subcellular location">
    <subcellularLocation>
        <location evidence="1">Cytoplasm</location>
    </subcellularLocation>
</comment>
<evidence type="ECO:0000256" key="11">
    <source>
        <dbReference type="ARBA" id="ARBA00039108"/>
    </source>
</evidence>
<evidence type="ECO:0000256" key="3">
    <source>
        <dbReference type="ARBA" id="ARBA00022490"/>
    </source>
</evidence>
<evidence type="ECO:0000256" key="6">
    <source>
        <dbReference type="ARBA" id="ARBA00022960"/>
    </source>
</evidence>
<dbReference type="InterPro" id="IPR013792">
    <property type="entry name" value="RNA3'P_cycl/enolpyr_Trfase_a/b"/>
</dbReference>
<evidence type="ECO:0000256" key="13">
    <source>
        <dbReference type="ARBA" id="ARBA00042443"/>
    </source>
</evidence>
<keyword evidence="9" id="KW-0961">Cell wall biogenesis/degradation</keyword>
<evidence type="ECO:0000256" key="9">
    <source>
        <dbReference type="ARBA" id="ARBA00023316"/>
    </source>
</evidence>
<comment type="similarity">
    <text evidence="10">Belongs to the EPSP synthase family. MurA subfamily.</text>
</comment>
<dbReference type="EC" id="2.5.1.7" evidence="11"/>
<dbReference type="STRING" id="1618480.US11_C0003G0060"/>
<organism evidence="17 18">
    <name type="scientific">Candidatus Roizmanbacteria bacterium GW2011_GWA2_36_23</name>
    <dbReference type="NCBI Taxonomy" id="1618480"/>
    <lineage>
        <taxon>Bacteria</taxon>
        <taxon>Candidatus Roizmaniibacteriota</taxon>
    </lineage>
</organism>
<protein>
    <recommendedName>
        <fullName evidence="12">UDP-N-acetylglucosamine 1-carboxyvinyltransferase</fullName>
        <ecNumber evidence="11">2.5.1.7</ecNumber>
    </recommendedName>
    <alternativeName>
        <fullName evidence="13">Enoylpyruvate transferase</fullName>
    </alternativeName>
    <alternativeName>
        <fullName evidence="14">UDP-N-acetylglucosamine enolpyruvyl transferase</fullName>
    </alternativeName>
</protein>
<keyword evidence="6" id="KW-0133">Cell shape</keyword>
<evidence type="ECO:0000256" key="1">
    <source>
        <dbReference type="ARBA" id="ARBA00004496"/>
    </source>
</evidence>
<evidence type="ECO:0000256" key="10">
    <source>
        <dbReference type="ARBA" id="ARBA00038367"/>
    </source>
</evidence>
<dbReference type="InterPro" id="IPR005750">
    <property type="entry name" value="UDP_GlcNAc_COvinyl_MurA"/>
</dbReference>
<dbReference type="EMBL" id="LBRS01000003">
    <property type="protein sequence ID" value="KKQ01917.1"/>
    <property type="molecule type" value="Genomic_DNA"/>
</dbReference>
<keyword evidence="8" id="KW-0131">Cell cycle</keyword>
<evidence type="ECO:0000259" key="16">
    <source>
        <dbReference type="Pfam" id="PF00275"/>
    </source>
</evidence>
<dbReference type="InterPro" id="IPR001986">
    <property type="entry name" value="Enolpyruvate_Tfrase_dom"/>
</dbReference>
<evidence type="ECO:0000313" key="17">
    <source>
        <dbReference type="EMBL" id="KKQ01917.1"/>
    </source>
</evidence>
<evidence type="ECO:0000256" key="5">
    <source>
        <dbReference type="ARBA" id="ARBA00022679"/>
    </source>
</evidence>
<evidence type="ECO:0000256" key="8">
    <source>
        <dbReference type="ARBA" id="ARBA00023306"/>
    </source>
</evidence>
<dbReference type="GO" id="GO:0071555">
    <property type="term" value="P:cell wall organization"/>
    <property type="evidence" value="ECO:0007669"/>
    <property type="project" value="UniProtKB-KW"/>
</dbReference>
<evidence type="ECO:0000256" key="12">
    <source>
        <dbReference type="ARBA" id="ARBA00039754"/>
    </source>
</evidence>
<name>A0A0G0E8S8_9BACT</name>
<sequence>MEDAYIIKGGKPLSGSVILSGAKNVALKVIVSSLMLENETIIHNVPRINDVHELIHLINLLGAKVDFIDKNTVKVVPSSLSSNKVDLLHASKIRVSFMFLAPLLLKFGECYIPNPGGCRIGARPIDRVVDGVQQLGISMEYDSNTGYYHAKLIKRPTGRYRFSKSSHTGTELLMLLSTLTENEVKIENAALEPEIDDLISFLNKCGAKIRRVNKTIIINKSMLLKQKEPFTITSDRNEAVTYATLALSTGGTVVISKIPYELINTFVEKVRQCGGGFQRVTEDTFRFFSQNGIKPSNVETAPHPGFMTDWQPNWAILMTQASGDSIISERVFENRFSYVEELRKLGAEIDFIKSPVINPQDYFFFNFDPAKKYNQTIKIKGNQQLHGGVLNIADLRAGATLAIAALIAKGESYIYGASILERGYENFVEKVSRLGGEIIKI</sequence>
<comment type="pathway">
    <text evidence="2">Cell wall biogenesis; peptidoglycan biosynthesis.</text>
</comment>
<dbReference type="InterPro" id="IPR050068">
    <property type="entry name" value="MurA_subfamily"/>
</dbReference>
<evidence type="ECO:0000256" key="15">
    <source>
        <dbReference type="ARBA" id="ARBA00047527"/>
    </source>
</evidence>
<comment type="catalytic activity">
    <reaction evidence="15">
        <text>phosphoenolpyruvate + UDP-N-acetyl-alpha-D-glucosamine = UDP-N-acetyl-3-O-(1-carboxyvinyl)-alpha-D-glucosamine + phosphate</text>
        <dbReference type="Rhea" id="RHEA:18681"/>
        <dbReference type="ChEBI" id="CHEBI:43474"/>
        <dbReference type="ChEBI" id="CHEBI:57705"/>
        <dbReference type="ChEBI" id="CHEBI:58702"/>
        <dbReference type="ChEBI" id="CHEBI:68483"/>
        <dbReference type="EC" id="2.5.1.7"/>
    </reaction>
</comment>
<dbReference type="InterPro" id="IPR036968">
    <property type="entry name" value="Enolpyruvate_Tfrase_sf"/>
</dbReference>
<proteinExistence type="inferred from homology"/>
<comment type="caution">
    <text evidence="17">The sequence shown here is derived from an EMBL/GenBank/DDBJ whole genome shotgun (WGS) entry which is preliminary data.</text>
</comment>
<dbReference type="GO" id="GO:0008360">
    <property type="term" value="P:regulation of cell shape"/>
    <property type="evidence" value="ECO:0007669"/>
    <property type="project" value="UniProtKB-KW"/>
</dbReference>
<dbReference type="GO" id="GO:0009252">
    <property type="term" value="P:peptidoglycan biosynthetic process"/>
    <property type="evidence" value="ECO:0007669"/>
    <property type="project" value="UniProtKB-KW"/>
</dbReference>
<dbReference type="Proteomes" id="UP000034344">
    <property type="component" value="Unassembled WGS sequence"/>
</dbReference>
<dbReference type="SUPFAM" id="SSF55205">
    <property type="entry name" value="EPT/RTPC-like"/>
    <property type="match status" value="1"/>
</dbReference>
<keyword evidence="7" id="KW-0573">Peptidoglycan synthesis</keyword>
<dbReference type="Gene3D" id="3.65.10.10">
    <property type="entry name" value="Enolpyruvate transferase domain"/>
    <property type="match status" value="2"/>
</dbReference>
<dbReference type="PANTHER" id="PTHR43783:SF1">
    <property type="entry name" value="UDP-N-ACETYLGLUCOSAMINE 1-CARBOXYVINYLTRANSFERASE"/>
    <property type="match status" value="1"/>
</dbReference>
<feature type="domain" description="Enolpyruvate transferase" evidence="16">
    <location>
        <begin position="8"/>
        <end position="430"/>
    </location>
</feature>
<keyword evidence="3" id="KW-0963">Cytoplasm</keyword>
<reference evidence="17 18" key="1">
    <citation type="journal article" date="2015" name="Nature">
        <title>rRNA introns, odd ribosomes, and small enigmatic genomes across a large radiation of phyla.</title>
        <authorList>
            <person name="Brown C.T."/>
            <person name="Hug L.A."/>
            <person name="Thomas B.C."/>
            <person name="Sharon I."/>
            <person name="Castelle C.J."/>
            <person name="Singh A."/>
            <person name="Wilkins M.J."/>
            <person name="Williams K.H."/>
            <person name="Banfield J.F."/>
        </authorList>
    </citation>
    <scope>NUCLEOTIDE SEQUENCE [LARGE SCALE GENOMIC DNA]</scope>
</reference>
<dbReference type="PATRIC" id="fig|1618480.3.peg.304"/>
<dbReference type="AlphaFoldDB" id="A0A0G0E8S8"/>
<keyword evidence="4" id="KW-0132">Cell division</keyword>
<accession>A0A0G0E8S8</accession>
<dbReference type="Pfam" id="PF00275">
    <property type="entry name" value="EPSP_synthase"/>
    <property type="match status" value="1"/>
</dbReference>
<evidence type="ECO:0000256" key="7">
    <source>
        <dbReference type="ARBA" id="ARBA00022984"/>
    </source>
</evidence>
<dbReference type="PANTHER" id="PTHR43783">
    <property type="entry name" value="UDP-N-ACETYLGLUCOSAMINE 1-CARBOXYVINYLTRANSFERASE"/>
    <property type="match status" value="1"/>
</dbReference>
<dbReference type="GO" id="GO:0008760">
    <property type="term" value="F:UDP-N-acetylglucosamine 1-carboxyvinyltransferase activity"/>
    <property type="evidence" value="ECO:0007669"/>
    <property type="project" value="UniProtKB-EC"/>
</dbReference>
<dbReference type="CDD" id="cd01555">
    <property type="entry name" value="UdpNAET"/>
    <property type="match status" value="1"/>
</dbReference>
<evidence type="ECO:0000256" key="4">
    <source>
        <dbReference type="ARBA" id="ARBA00022618"/>
    </source>
</evidence>
<dbReference type="NCBIfam" id="NF006873">
    <property type="entry name" value="PRK09369.1"/>
    <property type="match status" value="1"/>
</dbReference>
<dbReference type="GO" id="GO:0051301">
    <property type="term" value="P:cell division"/>
    <property type="evidence" value="ECO:0007669"/>
    <property type="project" value="UniProtKB-KW"/>
</dbReference>
<dbReference type="GO" id="GO:0019277">
    <property type="term" value="P:UDP-N-acetylgalactosamine biosynthetic process"/>
    <property type="evidence" value="ECO:0007669"/>
    <property type="project" value="InterPro"/>
</dbReference>
<keyword evidence="5 17" id="KW-0808">Transferase</keyword>
<evidence type="ECO:0000256" key="2">
    <source>
        <dbReference type="ARBA" id="ARBA00004752"/>
    </source>
</evidence>
<dbReference type="GO" id="GO:0005737">
    <property type="term" value="C:cytoplasm"/>
    <property type="evidence" value="ECO:0007669"/>
    <property type="project" value="UniProtKB-SubCell"/>
</dbReference>
<evidence type="ECO:0000256" key="14">
    <source>
        <dbReference type="ARBA" id="ARBA00042842"/>
    </source>
</evidence>